<keyword evidence="4" id="KW-1185">Reference proteome</keyword>
<feature type="domain" description="Response regulatory" evidence="2">
    <location>
        <begin position="5"/>
        <end position="59"/>
    </location>
</feature>
<dbReference type="SUPFAM" id="SSF52172">
    <property type="entry name" value="CheY-like"/>
    <property type="match status" value="1"/>
</dbReference>
<gene>
    <name evidence="3" type="ORF">ACFSCZ_17955</name>
</gene>
<feature type="non-terminal residue" evidence="3">
    <location>
        <position position="59"/>
    </location>
</feature>
<dbReference type="InterPro" id="IPR011006">
    <property type="entry name" value="CheY-like_superfamily"/>
</dbReference>
<dbReference type="PROSITE" id="PS50110">
    <property type="entry name" value="RESPONSE_REGULATORY"/>
    <property type="match status" value="1"/>
</dbReference>
<keyword evidence="1" id="KW-0597">Phosphoprotein</keyword>
<dbReference type="Pfam" id="PF00072">
    <property type="entry name" value="Response_reg"/>
    <property type="match status" value="1"/>
</dbReference>
<dbReference type="InterPro" id="IPR001789">
    <property type="entry name" value="Sig_transdc_resp-reg_receiver"/>
</dbReference>
<dbReference type="Gene3D" id="3.40.50.2300">
    <property type="match status" value="1"/>
</dbReference>
<evidence type="ECO:0000256" key="1">
    <source>
        <dbReference type="PROSITE-ProRule" id="PRU00169"/>
    </source>
</evidence>
<reference evidence="4" key="1">
    <citation type="journal article" date="2019" name="Int. J. Syst. Evol. Microbiol.">
        <title>The Global Catalogue of Microorganisms (GCM) 10K type strain sequencing project: providing services to taxonomists for standard genome sequencing and annotation.</title>
        <authorList>
            <consortium name="The Broad Institute Genomics Platform"/>
            <consortium name="The Broad Institute Genome Sequencing Center for Infectious Disease"/>
            <person name="Wu L."/>
            <person name="Ma J."/>
        </authorList>
    </citation>
    <scope>NUCLEOTIDE SEQUENCE [LARGE SCALE GENOMIC DNA]</scope>
    <source>
        <strain evidence="4">CGMCC 1.12295</strain>
    </source>
</reference>
<dbReference type="RefSeq" id="WP_380775932.1">
    <property type="nucleotide sequence ID" value="NZ_JBHUEO010000110.1"/>
</dbReference>
<evidence type="ECO:0000313" key="3">
    <source>
        <dbReference type="EMBL" id="MFD1708560.1"/>
    </source>
</evidence>
<feature type="modified residue" description="4-aspartylphosphate" evidence="1">
    <location>
        <position position="54"/>
    </location>
</feature>
<organism evidence="3 4">
    <name type="scientific">Siminovitchia sediminis</name>
    <dbReference type="NCBI Taxonomy" id="1274353"/>
    <lineage>
        <taxon>Bacteria</taxon>
        <taxon>Bacillati</taxon>
        <taxon>Bacillota</taxon>
        <taxon>Bacilli</taxon>
        <taxon>Bacillales</taxon>
        <taxon>Bacillaceae</taxon>
        <taxon>Siminovitchia</taxon>
    </lineage>
</organism>
<evidence type="ECO:0000259" key="2">
    <source>
        <dbReference type="PROSITE" id="PS50110"/>
    </source>
</evidence>
<name>A0ABW4KKM5_9BACI</name>
<comment type="caution">
    <text evidence="3">The sequence shown here is derived from an EMBL/GenBank/DDBJ whole genome shotgun (WGS) entry which is preliminary data.</text>
</comment>
<evidence type="ECO:0000313" key="4">
    <source>
        <dbReference type="Proteomes" id="UP001597301"/>
    </source>
</evidence>
<proteinExistence type="predicted"/>
<dbReference type="Proteomes" id="UP001597301">
    <property type="component" value="Unassembled WGS sequence"/>
</dbReference>
<accession>A0ABW4KKM5</accession>
<protein>
    <submittedName>
        <fullName evidence="3">Response regulator</fullName>
    </submittedName>
</protein>
<sequence length="59" mass="6777">MDKSAILIVEDEEKIARVLELELSFEGYETGKAFTGLDGLKMFREQSWDLVLLDIMLPE</sequence>
<dbReference type="EMBL" id="JBHUEO010000110">
    <property type="protein sequence ID" value="MFD1708560.1"/>
    <property type="molecule type" value="Genomic_DNA"/>
</dbReference>